<evidence type="ECO:0000256" key="13">
    <source>
        <dbReference type="ARBA" id="ARBA00031533"/>
    </source>
</evidence>
<dbReference type="CDD" id="cd09602">
    <property type="entry name" value="M1_APN"/>
    <property type="match status" value="1"/>
</dbReference>
<dbReference type="Pfam" id="PF01433">
    <property type="entry name" value="Peptidase_M1"/>
    <property type="match status" value="1"/>
</dbReference>
<evidence type="ECO:0000256" key="4">
    <source>
        <dbReference type="ARBA" id="ARBA00012564"/>
    </source>
</evidence>
<dbReference type="GO" id="GO:0042277">
    <property type="term" value="F:peptide binding"/>
    <property type="evidence" value="ECO:0007669"/>
    <property type="project" value="TreeGrafter"/>
</dbReference>
<evidence type="ECO:0000256" key="9">
    <source>
        <dbReference type="ARBA" id="ARBA00022801"/>
    </source>
</evidence>
<dbReference type="PRINTS" id="PR00756">
    <property type="entry name" value="ALADIPTASE"/>
</dbReference>
<dbReference type="SUPFAM" id="SSF63737">
    <property type="entry name" value="Leukotriene A4 hydrolase N-terminal domain"/>
    <property type="match status" value="1"/>
</dbReference>
<evidence type="ECO:0000256" key="10">
    <source>
        <dbReference type="ARBA" id="ARBA00022833"/>
    </source>
</evidence>
<comment type="similarity">
    <text evidence="3">Belongs to the peptidase M1 family.</text>
</comment>
<dbReference type="InterPro" id="IPR027268">
    <property type="entry name" value="Peptidase_M4/M1_CTD_sf"/>
</dbReference>
<dbReference type="InterPro" id="IPR045357">
    <property type="entry name" value="Aminopeptidase_N-like_N"/>
</dbReference>
<dbReference type="GO" id="GO:0006508">
    <property type="term" value="P:proteolysis"/>
    <property type="evidence" value="ECO:0007669"/>
    <property type="project" value="UniProtKB-KW"/>
</dbReference>
<evidence type="ECO:0000256" key="11">
    <source>
        <dbReference type="ARBA" id="ARBA00023049"/>
    </source>
</evidence>
<evidence type="ECO:0000256" key="3">
    <source>
        <dbReference type="ARBA" id="ARBA00010136"/>
    </source>
</evidence>
<evidence type="ECO:0000313" key="18">
    <source>
        <dbReference type="Proteomes" id="UP000183263"/>
    </source>
</evidence>
<feature type="domain" description="Peptidase M1 membrane alanine aminopeptidase" evidence="14">
    <location>
        <begin position="232"/>
        <end position="445"/>
    </location>
</feature>
<comment type="catalytic activity">
    <reaction evidence="1">
        <text>Release of an N-terminal amino acid, Xaa-|-Yaa- from a peptide, amide or arylamide. Xaa is preferably Ala, but may be most amino acids including Pro (slow action). When a terminal hydrophobic residue is followed by a prolyl residue, the two may be released as an intact Xaa-Pro dipeptide.</text>
        <dbReference type="EC" id="3.4.11.2"/>
    </reaction>
</comment>
<evidence type="ECO:0000259" key="14">
    <source>
        <dbReference type="Pfam" id="PF01433"/>
    </source>
</evidence>
<dbReference type="PANTHER" id="PTHR11533">
    <property type="entry name" value="PROTEASE M1 ZINC METALLOPROTEASE"/>
    <property type="match status" value="1"/>
</dbReference>
<dbReference type="FunFam" id="1.10.390.10:FF:000004">
    <property type="entry name" value="Aminopeptidase N"/>
    <property type="match status" value="1"/>
</dbReference>
<organism evidence="17 18">
    <name type="scientific">Rhodococcus triatomae</name>
    <dbReference type="NCBI Taxonomy" id="300028"/>
    <lineage>
        <taxon>Bacteria</taxon>
        <taxon>Bacillati</taxon>
        <taxon>Actinomycetota</taxon>
        <taxon>Actinomycetes</taxon>
        <taxon>Mycobacteriales</taxon>
        <taxon>Nocardiaceae</taxon>
        <taxon>Rhodococcus</taxon>
    </lineage>
</organism>
<evidence type="ECO:0000256" key="8">
    <source>
        <dbReference type="ARBA" id="ARBA00022723"/>
    </source>
</evidence>
<feature type="domain" description="Aminopeptidase N-like N-terminal" evidence="16">
    <location>
        <begin position="101"/>
        <end position="190"/>
    </location>
</feature>
<evidence type="ECO:0000256" key="12">
    <source>
        <dbReference type="ARBA" id="ARBA00029811"/>
    </source>
</evidence>
<dbReference type="Gene3D" id="2.60.40.1730">
    <property type="entry name" value="tricorn interacting facor f3 domain"/>
    <property type="match status" value="1"/>
</dbReference>
<comment type="cofactor">
    <cofactor evidence="2">
        <name>Zn(2+)</name>
        <dbReference type="ChEBI" id="CHEBI:29105"/>
    </cofactor>
</comment>
<dbReference type="InterPro" id="IPR050344">
    <property type="entry name" value="Peptidase_M1_aminopeptidases"/>
</dbReference>
<reference evidence="17 18" key="1">
    <citation type="submission" date="2016-10" db="EMBL/GenBank/DDBJ databases">
        <authorList>
            <person name="de Groot N.N."/>
        </authorList>
    </citation>
    <scope>NUCLEOTIDE SEQUENCE [LARGE SCALE GENOMIC DNA]</scope>
    <source>
        <strain evidence="17 18">DSM 44892</strain>
    </source>
</reference>
<keyword evidence="10" id="KW-0862">Zinc</keyword>
<feature type="domain" description="ERAP1-like C-terminal" evidence="15">
    <location>
        <begin position="509"/>
        <end position="836"/>
    </location>
</feature>
<evidence type="ECO:0000256" key="5">
    <source>
        <dbReference type="ARBA" id="ARBA00015611"/>
    </source>
</evidence>
<evidence type="ECO:0000256" key="2">
    <source>
        <dbReference type="ARBA" id="ARBA00001947"/>
    </source>
</evidence>
<evidence type="ECO:0000259" key="16">
    <source>
        <dbReference type="Pfam" id="PF17900"/>
    </source>
</evidence>
<evidence type="ECO:0000256" key="7">
    <source>
        <dbReference type="ARBA" id="ARBA00022670"/>
    </source>
</evidence>
<dbReference type="PANTHER" id="PTHR11533:SF174">
    <property type="entry name" value="PUROMYCIN-SENSITIVE AMINOPEPTIDASE-RELATED"/>
    <property type="match status" value="1"/>
</dbReference>
<keyword evidence="8" id="KW-0479">Metal-binding</keyword>
<dbReference type="RefSeq" id="WP_072740236.1">
    <property type="nucleotide sequence ID" value="NZ_CP048813.1"/>
</dbReference>
<dbReference type="Pfam" id="PF11838">
    <property type="entry name" value="ERAP1_C"/>
    <property type="match status" value="1"/>
</dbReference>
<keyword evidence="6 17" id="KW-0031">Aminopeptidase</keyword>
<dbReference type="InterPro" id="IPR042097">
    <property type="entry name" value="Aminopeptidase_N-like_N_sf"/>
</dbReference>
<dbReference type="GO" id="GO:0005737">
    <property type="term" value="C:cytoplasm"/>
    <property type="evidence" value="ECO:0007669"/>
    <property type="project" value="TreeGrafter"/>
</dbReference>
<dbReference type="GO" id="GO:0016020">
    <property type="term" value="C:membrane"/>
    <property type="evidence" value="ECO:0007669"/>
    <property type="project" value="TreeGrafter"/>
</dbReference>
<dbReference type="Proteomes" id="UP000183263">
    <property type="component" value="Unassembled WGS sequence"/>
</dbReference>
<keyword evidence="18" id="KW-1185">Reference proteome</keyword>
<dbReference type="InterPro" id="IPR012778">
    <property type="entry name" value="Pept_M1_aminopeptidase"/>
</dbReference>
<evidence type="ECO:0000313" key="17">
    <source>
        <dbReference type="EMBL" id="SDJ29425.1"/>
    </source>
</evidence>
<protein>
    <recommendedName>
        <fullName evidence="5">Aminopeptidase N</fullName>
        <ecNumber evidence="4">3.4.11.2</ecNumber>
    </recommendedName>
    <alternativeName>
        <fullName evidence="12">Alanine aminopeptidase</fullName>
    </alternativeName>
    <alternativeName>
        <fullName evidence="13">Lysyl aminopeptidase</fullName>
    </alternativeName>
</protein>
<dbReference type="GO" id="GO:0005615">
    <property type="term" value="C:extracellular space"/>
    <property type="evidence" value="ECO:0007669"/>
    <property type="project" value="TreeGrafter"/>
</dbReference>
<dbReference type="GO" id="GO:0043171">
    <property type="term" value="P:peptide catabolic process"/>
    <property type="evidence" value="ECO:0007669"/>
    <property type="project" value="TreeGrafter"/>
</dbReference>
<evidence type="ECO:0000256" key="6">
    <source>
        <dbReference type="ARBA" id="ARBA00022438"/>
    </source>
</evidence>
<accession>A0A1G8SL00</accession>
<dbReference type="InterPro" id="IPR001930">
    <property type="entry name" value="Peptidase_M1"/>
</dbReference>
<evidence type="ECO:0000256" key="1">
    <source>
        <dbReference type="ARBA" id="ARBA00000098"/>
    </source>
</evidence>
<dbReference type="SUPFAM" id="SSF55486">
    <property type="entry name" value="Metalloproteases ('zincins'), catalytic domain"/>
    <property type="match status" value="1"/>
</dbReference>
<name>A0A1G8SL00_9NOCA</name>
<dbReference type="AlphaFoldDB" id="A0A1G8SL00"/>
<evidence type="ECO:0000259" key="15">
    <source>
        <dbReference type="Pfam" id="PF11838"/>
    </source>
</evidence>
<keyword evidence="11" id="KW-0482">Metalloprotease</keyword>
<dbReference type="GO" id="GO:0070006">
    <property type="term" value="F:metalloaminopeptidase activity"/>
    <property type="evidence" value="ECO:0007669"/>
    <property type="project" value="TreeGrafter"/>
</dbReference>
<dbReference type="EC" id="3.4.11.2" evidence="4"/>
<sequence length="849" mass="94688">MSTANLTREDTARRKTEIDVLGYRVELDLRDAAPATATDAGATTFPTRTTVEFAARTDRTWLDFLGARVDAVTVNGLDVPVRYDGARIELTGLGSVNVVTVEARGTYSRSGEGMHRFTDPVDGATYLYTQYEPADVRRVFACFEQPDLKAPFTFVVEAPESWQVLSNQRVAHRRGDRVTFEPTLPISTYITAVVAGPYHRVESDWRRGDLVVPLGIYCRASLAPHLDAEEIVEITRQGMDFYAEHFDYPYPFGKYDQVFVPEYNLGAMENPGCVTFTEAYIFRGASTEEQHQRRANTVLHEMAHMWFGDLVTMAWWDDLWLKESFADYMGALVGAEATRFDDAWVAFANRRKAWAYLQDQLPTTHPIVADIGDLEAAKLNFDGITYAKGASVLKQLVAYVGREAFFTGARRYFRAHEFGNTTLADLLAVLEESSGRDLTEWSRRWLETSGVSTLSWDGTAIVQTDPRPHRIAVGRYEPDAAGRLVRVERLELDLVEERTPVDIAPAAVVLLNDDDLTYAKVRLDESSLRTVEEALDRIVDPLARGLVWSALWNATRDAELDVDRYLSVARRHAPAETSNVLLTSVLGNAAFAIAHYLPVEQRPAAWQAWLDTVWNEVQRAAPRSDAQLSWARALAAASAFDGRYADGIRALLEPPKGHERTGRLEELAVELVHPDPDLRWALWTALVATGNADADDLDRELADDDTGSGRTAYLRALTSAPDPDVKATVWARIHRAGTQDDEAQTDGTLSNDQLDAVVSGFTAGGRADLTGPYAGAYFVSLRQVWERRSIELARRFVVGLFPDSESTDDADAWLTDNGDAPAALRRLVLEQRDHLARALRARARSDRPR</sequence>
<dbReference type="Gene3D" id="1.10.390.10">
    <property type="entry name" value="Neutral Protease Domain 2"/>
    <property type="match status" value="1"/>
</dbReference>
<dbReference type="NCBIfam" id="TIGR02412">
    <property type="entry name" value="pepN_strep_liv"/>
    <property type="match status" value="1"/>
</dbReference>
<dbReference type="InterPro" id="IPR014782">
    <property type="entry name" value="Peptidase_M1_dom"/>
</dbReference>
<dbReference type="GO" id="GO:0008270">
    <property type="term" value="F:zinc ion binding"/>
    <property type="evidence" value="ECO:0007669"/>
    <property type="project" value="InterPro"/>
</dbReference>
<dbReference type="InterPro" id="IPR024571">
    <property type="entry name" value="ERAP1-like_C_dom"/>
</dbReference>
<dbReference type="GO" id="GO:0016285">
    <property type="term" value="F:alanyl aminopeptidase activity"/>
    <property type="evidence" value="ECO:0007669"/>
    <property type="project" value="UniProtKB-EC"/>
</dbReference>
<gene>
    <name evidence="17" type="ORF">SAMN05444695_12213</name>
</gene>
<dbReference type="OrthoDB" id="100605at2"/>
<keyword evidence="7" id="KW-0645">Protease</keyword>
<dbReference type="EMBL" id="FNDN01000022">
    <property type="protein sequence ID" value="SDJ29425.1"/>
    <property type="molecule type" value="Genomic_DNA"/>
</dbReference>
<proteinExistence type="inferred from homology"/>
<keyword evidence="9" id="KW-0378">Hydrolase</keyword>
<dbReference type="Pfam" id="PF17900">
    <property type="entry name" value="Peptidase_M1_N"/>
    <property type="match status" value="1"/>
</dbReference>